<proteinExistence type="inferred from homology"/>
<comment type="similarity">
    <text evidence="1">Belongs to the HAD-like hydrolase superfamily. S-2-haloalkanoic acid dehalogenase family.</text>
</comment>
<accession>A0A919B7Q6</accession>
<dbReference type="SUPFAM" id="SSF56784">
    <property type="entry name" value="HAD-like"/>
    <property type="match status" value="1"/>
</dbReference>
<evidence type="ECO:0000256" key="2">
    <source>
        <dbReference type="ARBA" id="ARBA00022801"/>
    </source>
</evidence>
<dbReference type="AlphaFoldDB" id="A0A919B7Q6"/>
<evidence type="ECO:0000313" key="4">
    <source>
        <dbReference type="Proteomes" id="UP000638313"/>
    </source>
</evidence>
<dbReference type="GO" id="GO:0019120">
    <property type="term" value="F:hydrolase activity, acting on acid halide bonds, in C-halide compounds"/>
    <property type="evidence" value="ECO:0007669"/>
    <property type="project" value="InterPro"/>
</dbReference>
<dbReference type="NCBIfam" id="TIGR01493">
    <property type="entry name" value="HAD-SF-IA-v2"/>
    <property type="match status" value="1"/>
</dbReference>
<keyword evidence="2" id="KW-0378">Hydrolase</keyword>
<comment type="caution">
    <text evidence="3">The sequence shown here is derived from an EMBL/GenBank/DDBJ whole genome shotgun (WGS) entry which is preliminary data.</text>
</comment>
<keyword evidence="4" id="KW-1185">Reference proteome</keyword>
<dbReference type="PRINTS" id="PR00413">
    <property type="entry name" value="HADHALOGNASE"/>
</dbReference>
<dbReference type="InterPro" id="IPR036412">
    <property type="entry name" value="HAD-like_sf"/>
</dbReference>
<protein>
    <submittedName>
        <fullName evidence="3">Haloacid dehalogenase</fullName>
    </submittedName>
</protein>
<dbReference type="Proteomes" id="UP000638313">
    <property type="component" value="Unassembled WGS sequence"/>
</dbReference>
<reference evidence="3" key="1">
    <citation type="journal article" date="2014" name="Int. J. Syst. Evol. Microbiol.">
        <title>Complete genome sequence of Corynebacterium casei LMG S-19264T (=DSM 44701T), isolated from a smear-ripened cheese.</title>
        <authorList>
            <consortium name="US DOE Joint Genome Institute (JGI-PGF)"/>
            <person name="Walter F."/>
            <person name="Albersmeier A."/>
            <person name="Kalinowski J."/>
            <person name="Ruckert C."/>
        </authorList>
    </citation>
    <scope>NUCLEOTIDE SEQUENCE</scope>
    <source>
        <strain evidence="3">JCM 4059</strain>
    </source>
</reference>
<evidence type="ECO:0000256" key="1">
    <source>
        <dbReference type="ARBA" id="ARBA00008106"/>
    </source>
</evidence>
<dbReference type="EMBL" id="BNBD01000011">
    <property type="protein sequence ID" value="GHF60487.1"/>
    <property type="molecule type" value="Genomic_DNA"/>
</dbReference>
<dbReference type="InterPro" id="IPR023198">
    <property type="entry name" value="PGP-like_dom2"/>
</dbReference>
<sequence length="302" mass="32795">MHTGGMTPDSRMGCPYPRCGPRTPTVHRRAMICRMDSTSPLPPPDVDAVVFDVFGTLTDWRTGVAEALARVGGRAGAAADWPAVADAWRRRYRPYLDRVVNGELPWQPLDVLHRRMLDDVLPAYGLDGLDGLDDLGALGDSDRAELVRAWHRLPAWPDAPAGLELLHRSPLLTATLSNGGTGLLTRLAKHAGLRFDCILSAETVTSYKPDPRVYRMAARLLEVEPHRLLMVACHPDDLRAAAAAGLRTAYIPRPLEWGPDAAPVEPPAWADLVADDVPALARALSSPLPALSPPPPRTPRSP</sequence>
<dbReference type="InterPro" id="IPR006439">
    <property type="entry name" value="HAD-SF_hydro_IA"/>
</dbReference>
<dbReference type="InterPro" id="IPR023214">
    <property type="entry name" value="HAD_sf"/>
</dbReference>
<dbReference type="InterPro" id="IPR051540">
    <property type="entry name" value="S-2-haloacid_dehalogenase"/>
</dbReference>
<gene>
    <name evidence="3" type="primary">dehII</name>
    <name evidence="3" type="ORF">GCM10010218_47410</name>
</gene>
<dbReference type="CDD" id="cd02588">
    <property type="entry name" value="HAD_L2-DEX"/>
    <property type="match status" value="1"/>
</dbReference>
<dbReference type="SFLD" id="SFLDS00003">
    <property type="entry name" value="Haloacid_Dehalogenase"/>
    <property type="match status" value="1"/>
</dbReference>
<dbReference type="Pfam" id="PF00702">
    <property type="entry name" value="Hydrolase"/>
    <property type="match status" value="1"/>
</dbReference>
<dbReference type="InterPro" id="IPR006328">
    <property type="entry name" value="2-HAD"/>
</dbReference>
<reference evidence="3" key="2">
    <citation type="submission" date="2020-09" db="EMBL/GenBank/DDBJ databases">
        <authorList>
            <person name="Sun Q."/>
            <person name="Ohkuma M."/>
        </authorList>
    </citation>
    <scope>NUCLEOTIDE SEQUENCE</scope>
    <source>
        <strain evidence="3">JCM 4059</strain>
    </source>
</reference>
<dbReference type="Gene3D" id="1.10.150.240">
    <property type="entry name" value="Putative phosphatase, domain 2"/>
    <property type="match status" value="1"/>
</dbReference>
<dbReference type="Gene3D" id="3.40.50.1000">
    <property type="entry name" value="HAD superfamily/HAD-like"/>
    <property type="match status" value="1"/>
</dbReference>
<dbReference type="SFLD" id="SFLDG01129">
    <property type="entry name" value="C1.5:_HAD__Beta-PGM__Phosphata"/>
    <property type="match status" value="1"/>
</dbReference>
<dbReference type="PANTHER" id="PTHR43316">
    <property type="entry name" value="HYDROLASE, HALOACID DELAHOGENASE-RELATED"/>
    <property type="match status" value="1"/>
</dbReference>
<organism evidence="3 4">
    <name type="scientific">Streptomyces mashuensis</name>
    <dbReference type="NCBI Taxonomy" id="33904"/>
    <lineage>
        <taxon>Bacteria</taxon>
        <taxon>Bacillati</taxon>
        <taxon>Actinomycetota</taxon>
        <taxon>Actinomycetes</taxon>
        <taxon>Kitasatosporales</taxon>
        <taxon>Streptomycetaceae</taxon>
        <taxon>Streptomyces</taxon>
    </lineage>
</organism>
<name>A0A919B7Q6_9ACTN</name>
<evidence type="ECO:0000313" key="3">
    <source>
        <dbReference type="EMBL" id="GHF60487.1"/>
    </source>
</evidence>
<dbReference type="PANTHER" id="PTHR43316:SF3">
    <property type="entry name" value="HALOACID DEHALOGENASE, TYPE II (AFU_ORTHOLOGUE AFUA_2G07750)-RELATED"/>
    <property type="match status" value="1"/>
</dbReference>
<dbReference type="NCBIfam" id="TIGR01428">
    <property type="entry name" value="HAD_type_II"/>
    <property type="match status" value="1"/>
</dbReference>